<dbReference type="InterPro" id="IPR008662">
    <property type="entry name" value="TOIP1/2"/>
</dbReference>
<dbReference type="GO" id="GO:0001671">
    <property type="term" value="F:ATPase activator activity"/>
    <property type="evidence" value="ECO:0007669"/>
    <property type="project" value="InterPro"/>
</dbReference>
<feature type="compositionally biased region" description="Polar residues" evidence="5">
    <location>
        <begin position="118"/>
        <end position="133"/>
    </location>
</feature>
<evidence type="ECO:0000256" key="4">
    <source>
        <dbReference type="ARBA" id="ARBA00023136"/>
    </source>
</evidence>
<organism evidence="7 8">
    <name type="scientific">Bombus terrestris</name>
    <name type="common">Buff-tailed bumblebee</name>
    <name type="synonym">Apis terrestris</name>
    <dbReference type="NCBI Taxonomy" id="30195"/>
    <lineage>
        <taxon>Eukaryota</taxon>
        <taxon>Metazoa</taxon>
        <taxon>Ecdysozoa</taxon>
        <taxon>Arthropoda</taxon>
        <taxon>Hexapoda</taxon>
        <taxon>Insecta</taxon>
        <taxon>Pterygota</taxon>
        <taxon>Neoptera</taxon>
        <taxon>Endopterygota</taxon>
        <taxon>Hymenoptera</taxon>
        <taxon>Apocrita</taxon>
        <taxon>Aculeata</taxon>
        <taxon>Apoidea</taxon>
        <taxon>Anthophila</taxon>
        <taxon>Apidae</taxon>
        <taxon>Bombus</taxon>
        <taxon>Bombus</taxon>
    </lineage>
</organism>
<dbReference type="GO" id="GO:0061024">
    <property type="term" value="P:membrane organization"/>
    <property type="evidence" value="ECO:0007669"/>
    <property type="project" value="TreeGrafter"/>
</dbReference>
<feature type="region of interest" description="Disordered" evidence="5">
    <location>
        <begin position="85"/>
        <end position="106"/>
    </location>
</feature>
<keyword evidence="2 6" id="KW-0812">Transmembrane</keyword>
<proteinExistence type="predicted"/>
<dbReference type="AlphaFoldDB" id="A0A9B0BZZ8"/>
<feature type="compositionally biased region" description="Basic residues" evidence="5">
    <location>
        <begin position="136"/>
        <end position="145"/>
    </location>
</feature>
<dbReference type="PANTHER" id="PTHR18843:SF7">
    <property type="entry name" value="LAMINA-ASSOCIATED POLYPEPTIDE 1B ISOFORM 1-RELATED"/>
    <property type="match status" value="1"/>
</dbReference>
<feature type="compositionally biased region" description="Acidic residues" evidence="5">
    <location>
        <begin position="85"/>
        <end position="101"/>
    </location>
</feature>
<dbReference type="PANTHER" id="PTHR18843">
    <property type="entry name" value="TORSIN-1A-INTERACTING PROTEIN"/>
    <property type="match status" value="1"/>
</dbReference>
<comment type="subcellular location">
    <subcellularLocation>
        <location evidence="1">Membrane</location>
    </subcellularLocation>
</comment>
<dbReference type="InterPro" id="IPR038599">
    <property type="entry name" value="LAP1C-like_C_sf"/>
</dbReference>
<feature type="transmembrane region" description="Helical" evidence="6">
    <location>
        <begin position="172"/>
        <end position="190"/>
    </location>
</feature>
<evidence type="ECO:0000313" key="7">
    <source>
        <dbReference type="Proteomes" id="UP000835206"/>
    </source>
</evidence>
<name>A0A9B0BZZ8_BOMTE</name>
<evidence type="ECO:0000313" key="8">
    <source>
        <dbReference type="RefSeq" id="XP_003395262.1"/>
    </source>
</evidence>
<dbReference type="Gene3D" id="3.40.50.12190">
    <property type="match status" value="1"/>
</dbReference>
<dbReference type="GeneID" id="100644364"/>
<reference evidence="8" key="1">
    <citation type="submission" date="2025-08" db="UniProtKB">
        <authorList>
            <consortium name="RefSeq"/>
        </authorList>
    </citation>
    <scope>IDENTIFICATION</scope>
</reference>
<evidence type="ECO:0000256" key="5">
    <source>
        <dbReference type="SAM" id="MobiDB-lite"/>
    </source>
</evidence>
<keyword evidence="7" id="KW-1185">Reference proteome</keyword>
<dbReference type="KEGG" id="bter:100644364"/>
<evidence type="ECO:0000256" key="6">
    <source>
        <dbReference type="SAM" id="Phobius"/>
    </source>
</evidence>
<keyword evidence="4 6" id="KW-0472">Membrane</keyword>
<dbReference type="GO" id="GO:0016020">
    <property type="term" value="C:membrane"/>
    <property type="evidence" value="ECO:0007669"/>
    <property type="project" value="UniProtKB-SubCell"/>
</dbReference>
<evidence type="ECO:0000256" key="2">
    <source>
        <dbReference type="ARBA" id="ARBA00022692"/>
    </source>
</evidence>
<gene>
    <name evidence="8" type="primary">LOC100644364</name>
</gene>
<protein>
    <submittedName>
        <fullName evidence="8">Uncharacterized protein LOC100644364 isoform X1</fullName>
    </submittedName>
</protein>
<sequence>MCIVNLSNYSYNRHHHYRLRAPNDQIEISKPPVPKARRSIRDTNVQVIEEIDSFKNSTNSLAMKNIYRTNQQDSEICNISDIQYTDDEDDNEEDDDSDEDSSNYISKRCLNVNTSRDSIQQESFHTPCNSPIGSQMHKRSSHNPHRNQSFNINNSFSCKPQKQPADGFFPKYTTFFFCVAILCLTLFLIYTSTKTHENLKETTESKQTDFTDINNLLHKSIQLIQTRFHNQRSNIWNDISAGIYDVILFPTKPSIIILFGNETKTLNCLAQLLGQLSAKILGNNDYLRLTPKDFPNDVGQVIYNLRKRITQKKVIIIQDLLSINTEALKAFHNFCDREKPLVENVIYIITVTVDGYKSSQRELEFIENQIFKRLSNYMHKDILDPLVTRLTDGIIVPILPETNTNFNYADCSFSINNKL</sequence>
<feature type="region of interest" description="Disordered" evidence="5">
    <location>
        <begin position="118"/>
        <end position="154"/>
    </location>
</feature>
<accession>A0A9B0BZZ8</accession>
<evidence type="ECO:0000256" key="3">
    <source>
        <dbReference type="ARBA" id="ARBA00022989"/>
    </source>
</evidence>
<dbReference type="Proteomes" id="UP000835206">
    <property type="component" value="Chromosome 4"/>
</dbReference>
<dbReference type="OrthoDB" id="6258998at2759"/>
<dbReference type="CTD" id="40158"/>
<keyword evidence="3 6" id="KW-1133">Transmembrane helix</keyword>
<dbReference type="RefSeq" id="XP_003395262.1">
    <property type="nucleotide sequence ID" value="XM_003395214.4"/>
</dbReference>
<evidence type="ECO:0000256" key="1">
    <source>
        <dbReference type="ARBA" id="ARBA00004370"/>
    </source>
</evidence>